<dbReference type="EMBL" id="ADLO01000054">
    <property type="protein sequence ID" value="KGF55816.1"/>
    <property type="molecule type" value="Genomic_DNA"/>
</dbReference>
<evidence type="ECO:0000256" key="1">
    <source>
        <dbReference type="ARBA" id="ARBA00023125"/>
    </source>
</evidence>
<dbReference type="PANTHER" id="PTHR46797:SF1">
    <property type="entry name" value="METHYLPHOSPHONATE SYNTHASE"/>
    <property type="match status" value="1"/>
</dbReference>
<accession>A0A096B9Y0</accession>
<dbReference type="InterPro" id="IPR050807">
    <property type="entry name" value="TransReg_Diox_bact_type"/>
</dbReference>
<evidence type="ECO:0000313" key="3">
    <source>
        <dbReference type="EMBL" id="KGF55816.1"/>
    </source>
</evidence>
<protein>
    <recommendedName>
        <fullName evidence="2">HTH cro/C1-type domain-containing protein</fullName>
    </recommendedName>
</protein>
<dbReference type="PANTHER" id="PTHR46797">
    <property type="entry name" value="HTH-TYPE TRANSCRIPTIONAL REGULATOR"/>
    <property type="match status" value="1"/>
</dbReference>
<dbReference type="SUPFAM" id="SSF47413">
    <property type="entry name" value="lambda repressor-like DNA-binding domains"/>
    <property type="match status" value="1"/>
</dbReference>
<name>A0A096B9Y0_FLAPL</name>
<dbReference type="GO" id="GO:0005829">
    <property type="term" value="C:cytosol"/>
    <property type="evidence" value="ECO:0007669"/>
    <property type="project" value="TreeGrafter"/>
</dbReference>
<dbReference type="AlphaFoldDB" id="A0A096B9Y0"/>
<comment type="caution">
    <text evidence="3">The sequence shown here is derived from an EMBL/GenBank/DDBJ whole genome shotgun (WGS) entry which is preliminary data.</text>
</comment>
<dbReference type="PROSITE" id="PS50943">
    <property type="entry name" value="HTH_CROC1"/>
    <property type="match status" value="1"/>
</dbReference>
<sequence>MLNFVEIGRIIVVLRERKGLTQEKLALEAEMSVIYLRRIERGRANPTLRALDRVAAILGLELSTLLLLSEGGQKSWEELRALCDGEASPHA</sequence>
<evidence type="ECO:0000259" key="2">
    <source>
        <dbReference type="PROSITE" id="PS50943"/>
    </source>
</evidence>
<dbReference type="CDD" id="cd00093">
    <property type="entry name" value="HTH_XRE"/>
    <property type="match status" value="1"/>
</dbReference>
<evidence type="ECO:0000313" key="4">
    <source>
        <dbReference type="Proteomes" id="UP000029585"/>
    </source>
</evidence>
<dbReference type="InterPro" id="IPR001387">
    <property type="entry name" value="Cro/C1-type_HTH"/>
</dbReference>
<dbReference type="InterPro" id="IPR010982">
    <property type="entry name" value="Lambda_DNA-bd_dom_sf"/>
</dbReference>
<dbReference type="Proteomes" id="UP000029585">
    <property type="component" value="Unassembled WGS sequence"/>
</dbReference>
<dbReference type="Gene3D" id="1.10.260.40">
    <property type="entry name" value="lambda repressor-like DNA-binding domains"/>
    <property type="match status" value="1"/>
</dbReference>
<gene>
    <name evidence="3" type="ORF">HMPREF9460_01650</name>
</gene>
<dbReference type="Pfam" id="PF01381">
    <property type="entry name" value="HTH_3"/>
    <property type="match status" value="1"/>
</dbReference>
<dbReference type="RefSeq" id="WP_044940362.1">
    <property type="nucleotide sequence ID" value="NZ_KN174162.1"/>
</dbReference>
<organism evidence="3 4">
    <name type="scientific">Flavonifractor plautii 1_3_50AFAA</name>
    <dbReference type="NCBI Taxonomy" id="742738"/>
    <lineage>
        <taxon>Bacteria</taxon>
        <taxon>Bacillati</taxon>
        <taxon>Bacillota</taxon>
        <taxon>Clostridia</taxon>
        <taxon>Eubacteriales</taxon>
        <taxon>Oscillospiraceae</taxon>
        <taxon>Flavonifractor</taxon>
    </lineage>
</organism>
<dbReference type="GO" id="GO:0003700">
    <property type="term" value="F:DNA-binding transcription factor activity"/>
    <property type="evidence" value="ECO:0007669"/>
    <property type="project" value="TreeGrafter"/>
</dbReference>
<dbReference type="PATRIC" id="fig|742738.3.peg.1698"/>
<keyword evidence="4" id="KW-1185">Reference proteome</keyword>
<dbReference type="GO" id="GO:0003677">
    <property type="term" value="F:DNA binding"/>
    <property type="evidence" value="ECO:0007669"/>
    <property type="project" value="UniProtKB-KW"/>
</dbReference>
<proteinExistence type="predicted"/>
<keyword evidence="1" id="KW-0238">DNA-binding</keyword>
<dbReference type="SMART" id="SM00530">
    <property type="entry name" value="HTH_XRE"/>
    <property type="match status" value="1"/>
</dbReference>
<feature type="domain" description="HTH cro/C1-type" evidence="2">
    <location>
        <begin position="11"/>
        <end position="65"/>
    </location>
</feature>
<reference evidence="3 4" key="1">
    <citation type="submission" date="2011-08" db="EMBL/GenBank/DDBJ databases">
        <title>The Genome Sequence of Clostridium orbiscindens 1_3_50AFAA.</title>
        <authorList>
            <consortium name="The Broad Institute Genome Sequencing Platform"/>
            <person name="Earl A."/>
            <person name="Ward D."/>
            <person name="Feldgarden M."/>
            <person name="Gevers D."/>
            <person name="Daigneault M."/>
            <person name="Strauss J."/>
            <person name="Allen-Vercoe E."/>
            <person name="Young S.K."/>
            <person name="Zeng Q."/>
            <person name="Gargeya S."/>
            <person name="Fitzgerald M."/>
            <person name="Haas B."/>
            <person name="Abouelleil A."/>
            <person name="Alvarado L."/>
            <person name="Arachchi H.M."/>
            <person name="Berlin A."/>
            <person name="Brown A."/>
            <person name="Chapman S.B."/>
            <person name="Chen Z."/>
            <person name="Dunbar C."/>
            <person name="Freedman E."/>
            <person name="Gearin G."/>
            <person name="Gellesch M."/>
            <person name="Goldberg J."/>
            <person name="Griggs A."/>
            <person name="Gujja S."/>
            <person name="Heiman D."/>
            <person name="Howarth C."/>
            <person name="Larson L."/>
            <person name="Lui A."/>
            <person name="MacDonald P.J.P."/>
            <person name="Montmayeur A."/>
            <person name="Murphy C."/>
            <person name="Neiman D."/>
            <person name="Pearson M."/>
            <person name="Priest M."/>
            <person name="Roberts A."/>
            <person name="Saif S."/>
            <person name="Shea T."/>
            <person name="Shenoy N."/>
            <person name="Sisk P."/>
            <person name="Stolte C."/>
            <person name="Sykes S."/>
            <person name="Wortman J."/>
            <person name="Nusbaum C."/>
            <person name="Birren B."/>
        </authorList>
    </citation>
    <scope>NUCLEOTIDE SEQUENCE [LARGE SCALE GENOMIC DNA]</scope>
    <source>
        <strain evidence="3 4">1_3_50AFAA</strain>
    </source>
</reference>
<dbReference type="HOGENOM" id="CLU_066192_29_0_9"/>